<dbReference type="AlphaFoldDB" id="A0A150L8Y8"/>
<comment type="caution">
    <text evidence="2">The sequence shown here is derived from an EMBL/GenBank/DDBJ whole genome shotgun (WGS) entry which is preliminary data.</text>
</comment>
<proteinExistence type="predicted"/>
<protein>
    <submittedName>
        <fullName evidence="2">Uncharacterized protein</fullName>
    </submittedName>
</protein>
<dbReference type="Proteomes" id="UP000075683">
    <property type="component" value="Unassembled WGS sequence"/>
</dbReference>
<dbReference type="EMBL" id="LQYT01000135">
    <property type="protein sequence ID" value="KYD08813.1"/>
    <property type="molecule type" value="Genomic_DNA"/>
</dbReference>
<evidence type="ECO:0000256" key="1">
    <source>
        <dbReference type="SAM" id="MobiDB-lite"/>
    </source>
</evidence>
<feature type="compositionally biased region" description="Basic and acidic residues" evidence="1">
    <location>
        <begin position="7"/>
        <end position="16"/>
    </location>
</feature>
<reference evidence="2 3" key="1">
    <citation type="submission" date="2016-01" db="EMBL/GenBank/DDBJ databases">
        <title>Draft Genome Sequences of Seven Thermophilic Sporeformers Isolated from Foods.</title>
        <authorList>
            <person name="Berendsen E.M."/>
            <person name="Wells-Bennik M.H."/>
            <person name="Krawcyk A.O."/>
            <person name="De Jong A."/>
            <person name="Holsappel S."/>
            <person name="Eijlander R.T."/>
            <person name="Kuipers O.P."/>
        </authorList>
    </citation>
    <scope>NUCLEOTIDE SEQUENCE [LARGE SCALE GENOMIC DNA]</scope>
    <source>
        <strain evidence="2 3">B4135</strain>
    </source>
</reference>
<gene>
    <name evidence="2" type="ORF">B4135_0495</name>
</gene>
<accession>A0A150L8Y8</accession>
<organism evidence="2 3">
    <name type="scientific">Caldibacillus debilis</name>
    <dbReference type="NCBI Taxonomy" id="301148"/>
    <lineage>
        <taxon>Bacteria</taxon>
        <taxon>Bacillati</taxon>
        <taxon>Bacillota</taxon>
        <taxon>Bacilli</taxon>
        <taxon>Bacillales</taxon>
        <taxon>Bacillaceae</taxon>
        <taxon>Caldibacillus</taxon>
    </lineage>
</organism>
<name>A0A150L8Y8_9BACI</name>
<dbReference type="STRING" id="301148.B4135_0495"/>
<evidence type="ECO:0000313" key="3">
    <source>
        <dbReference type="Proteomes" id="UP000075683"/>
    </source>
</evidence>
<evidence type="ECO:0000313" key="2">
    <source>
        <dbReference type="EMBL" id="KYD08813.1"/>
    </source>
</evidence>
<feature type="region of interest" description="Disordered" evidence="1">
    <location>
        <begin position="1"/>
        <end position="46"/>
    </location>
</feature>
<sequence length="95" mass="10405">MTLPLSFRERRQEPKNGHPLSGLPVSLYRQTGGPFDSDSRGRGMTSLPDPLLVAKALPSVTWEDDAPSLIPETAVHRDTDVFCAGKSQDSVFRPV</sequence>